<gene>
    <name evidence="4" type="ORF">CUN49_01715</name>
</gene>
<dbReference type="InterPro" id="IPR050595">
    <property type="entry name" value="Bact_response_regulator"/>
</dbReference>
<dbReference type="SUPFAM" id="SSF52172">
    <property type="entry name" value="CheY-like"/>
    <property type="match status" value="1"/>
</dbReference>
<keyword evidence="1 2" id="KW-0597">Phosphoprotein</keyword>
<dbReference type="Proteomes" id="UP000229681">
    <property type="component" value="Unassembled WGS sequence"/>
</dbReference>
<protein>
    <submittedName>
        <fullName evidence="4">Response regulator</fullName>
    </submittedName>
</protein>
<feature type="modified residue" description="4-aspartylphosphate" evidence="2">
    <location>
        <position position="59"/>
    </location>
</feature>
<evidence type="ECO:0000313" key="4">
    <source>
        <dbReference type="EMBL" id="PJF37161.1"/>
    </source>
</evidence>
<comment type="caution">
    <text evidence="4">The sequence shown here is derived from an EMBL/GenBank/DDBJ whole genome shotgun (WGS) entry which is preliminary data.</text>
</comment>
<dbReference type="Gene3D" id="3.40.50.2300">
    <property type="match status" value="1"/>
</dbReference>
<dbReference type="EMBL" id="PGTM01000012">
    <property type="protein sequence ID" value="PJF37161.1"/>
    <property type="molecule type" value="Genomic_DNA"/>
</dbReference>
<dbReference type="PANTHER" id="PTHR44591">
    <property type="entry name" value="STRESS RESPONSE REGULATOR PROTEIN 1"/>
    <property type="match status" value="1"/>
</dbReference>
<dbReference type="PANTHER" id="PTHR44591:SF18">
    <property type="entry name" value="REGULATORY PROTEIN"/>
    <property type="match status" value="1"/>
</dbReference>
<accession>A0A2M8PI13</accession>
<evidence type="ECO:0000259" key="3">
    <source>
        <dbReference type="PROSITE" id="PS50110"/>
    </source>
</evidence>
<dbReference type="InterPro" id="IPR001789">
    <property type="entry name" value="Sig_transdc_resp-reg_receiver"/>
</dbReference>
<dbReference type="AlphaFoldDB" id="A0A2M8PI13"/>
<feature type="domain" description="Response regulatory" evidence="3">
    <location>
        <begin position="5"/>
        <end position="124"/>
    </location>
</feature>
<dbReference type="SMART" id="SM00448">
    <property type="entry name" value="REC"/>
    <property type="match status" value="1"/>
</dbReference>
<dbReference type="InterPro" id="IPR011006">
    <property type="entry name" value="CheY-like_superfamily"/>
</dbReference>
<dbReference type="PROSITE" id="PS50110">
    <property type="entry name" value="RESPONSE_REGULATORY"/>
    <property type="match status" value="1"/>
</dbReference>
<evidence type="ECO:0000256" key="2">
    <source>
        <dbReference type="PROSITE-ProRule" id="PRU00169"/>
    </source>
</evidence>
<organism evidence="4 5">
    <name type="scientific">Candidatus Thermofonsia Clade 1 bacterium</name>
    <dbReference type="NCBI Taxonomy" id="2364210"/>
    <lineage>
        <taxon>Bacteria</taxon>
        <taxon>Bacillati</taxon>
        <taxon>Chloroflexota</taxon>
        <taxon>Candidatus Thermofontia</taxon>
        <taxon>Candidatus Thermofonsia Clade 1</taxon>
    </lineage>
</organism>
<dbReference type="GO" id="GO:0000160">
    <property type="term" value="P:phosphorelay signal transduction system"/>
    <property type="evidence" value="ECO:0007669"/>
    <property type="project" value="InterPro"/>
</dbReference>
<evidence type="ECO:0000313" key="5">
    <source>
        <dbReference type="Proteomes" id="UP000229681"/>
    </source>
</evidence>
<proteinExistence type="predicted"/>
<name>A0A2M8PI13_9CHLR</name>
<evidence type="ECO:0000256" key="1">
    <source>
        <dbReference type="ARBA" id="ARBA00022553"/>
    </source>
</evidence>
<dbReference type="Pfam" id="PF00072">
    <property type="entry name" value="Response_reg"/>
    <property type="match status" value="1"/>
</dbReference>
<sequence length="131" mass="14528">MRKLRLLIAEDDRPLANILRLVLEEEGFEVTLCSDGRRAIQTLTALRDQGAPPDIILLDLNMPYVTGWEVAAWLDADPRLQAIPVIVISATEAHGKAARALNVDAYLVKPFTTDEIIGVVSLFAIPLRRQN</sequence>
<reference evidence="4 5" key="1">
    <citation type="submission" date="2017-11" db="EMBL/GenBank/DDBJ databases">
        <title>Evolution of Phototrophy in the Chloroflexi Phylum Driven by Horizontal Gene Transfer.</title>
        <authorList>
            <person name="Ward L.M."/>
            <person name="Hemp J."/>
            <person name="Shih P.M."/>
            <person name="Mcglynn S.E."/>
            <person name="Fischer W."/>
        </authorList>
    </citation>
    <scope>NUCLEOTIDE SEQUENCE [LARGE SCALE GENOMIC DNA]</scope>
    <source>
        <strain evidence="4">JP3_13</strain>
    </source>
</reference>